<evidence type="ECO:0000313" key="2">
    <source>
        <dbReference type="EMBL" id="EPS70784.1"/>
    </source>
</evidence>
<keyword evidence="3" id="KW-1185">Reference proteome</keyword>
<keyword evidence="1" id="KW-0812">Transmembrane</keyword>
<feature type="transmembrane region" description="Helical" evidence="1">
    <location>
        <begin position="20"/>
        <end position="40"/>
    </location>
</feature>
<keyword evidence="1" id="KW-1133">Transmembrane helix</keyword>
<feature type="non-terminal residue" evidence="2">
    <location>
        <position position="101"/>
    </location>
</feature>
<comment type="caution">
    <text evidence="2">The sequence shown here is derived from an EMBL/GenBank/DDBJ whole genome shotgun (WGS) entry which is preliminary data.</text>
</comment>
<evidence type="ECO:0000313" key="3">
    <source>
        <dbReference type="Proteomes" id="UP000015453"/>
    </source>
</evidence>
<organism evidence="2 3">
    <name type="scientific">Genlisea aurea</name>
    <dbReference type="NCBI Taxonomy" id="192259"/>
    <lineage>
        <taxon>Eukaryota</taxon>
        <taxon>Viridiplantae</taxon>
        <taxon>Streptophyta</taxon>
        <taxon>Embryophyta</taxon>
        <taxon>Tracheophyta</taxon>
        <taxon>Spermatophyta</taxon>
        <taxon>Magnoliopsida</taxon>
        <taxon>eudicotyledons</taxon>
        <taxon>Gunneridae</taxon>
        <taxon>Pentapetalae</taxon>
        <taxon>asterids</taxon>
        <taxon>lamiids</taxon>
        <taxon>Lamiales</taxon>
        <taxon>Lentibulariaceae</taxon>
        <taxon>Genlisea</taxon>
    </lineage>
</organism>
<sequence>MEKPPPFQGQAMQKTRLQMWLIRLFLVILIWTCLAQLLAVGKVWHPRLLSGFRSFPDSHRYLAEPPIIHSMNGGSFHFSGNYTSNGFLRVSCNGGLNQMRS</sequence>
<dbReference type="Proteomes" id="UP000015453">
    <property type="component" value="Unassembled WGS sequence"/>
</dbReference>
<gene>
    <name evidence="2" type="ORF">M569_03978</name>
</gene>
<evidence type="ECO:0000256" key="1">
    <source>
        <dbReference type="SAM" id="Phobius"/>
    </source>
</evidence>
<dbReference type="AlphaFoldDB" id="S8CTZ3"/>
<name>S8CTZ3_9LAMI</name>
<dbReference type="EMBL" id="AUSU01001548">
    <property type="protein sequence ID" value="EPS70784.1"/>
    <property type="molecule type" value="Genomic_DNA"/>
</dbReference>
<keyword evidence="1" id="KW-0472">Membrane</keyword>
<accession>S8CTZ3</accession>
<protein>
    <submittedName>
        <fullName evidence="2">Uncharacterized protein</fullName>
    </submittedName>
</protein>
<reference evidence="2 3" key="1">
    <citation type="journal article" date="2013" name="BMC Genomics">
        <title>The miniature genome of a carnivorous plant Genlisea aurea contains a low number of genes and short non-coding sequences.</title>
        <authorList>
            <person name="Leushkin E.V."/>
            <person name="Sutormin R.A."/>
            <person name="Nabieva E.R."/>
            <person name="Penin A.A."/>
            <person name="Kondrashov A.S."/>
            <person name="Logacheva M.D."/>
        </authorList>
    </citation>
    <scope>NUCLEOTIDE SEQUENCE [LARGE SCALE GENOMIC DNA]</scope>
</reference>
<dbReference type="OrthoDB" id="1874781at2759"/>
<proteinExistence type="predicted"/>